<keyword evidence="13" id="KW-1185">Reference proteome</keyword>
<evidence type="ECO:0000256" key="7">
    <source>
        <dbReference type="ARBA" id="ARBA00047899"/>
    </source>
</evidence>
<feature type="transmembrane region" description="Helical" evidence="10">
    <location>
        <begin position="802"/>
        <end position="835"/>
    </location>
</feature>
<keyword evidence="10" id="KW-0812">Transmembrane</keyword>
<dbReference type="InterPro" id="IPR000719">
    <property type="entry name" value="Prot_kinase_dom"/>
</dbReference>
<evidence type="ECO:0000256" key="4">
    <source>
        <dbReference type="ARBA" id="ARBA00022741"/>
    </source>
</evidence>
<dbReference type="GO" id="GO:0005524">
    <property type="term" value="F:ATP binding"/>
    <property type="evidence" value="ECO:0007669"/>
    <property type="project" value="UniProtKB-KW"/>
</dbReference>
<dbReference type="PROSITE" id="PS50011">
    <property type="entry name" value="PROTEIN_KINASE_DOM"/>
    <property type="match status" value="1"/>
</dbReference>
<dbReference type="Proteomes" id="UP000265719">
    <property type="component" value="Chromosome"/>
</dbReference>
<dbReference type="Pfam" id="PF00069">
    <property type="entry name" value="Pkinase"/>
    <property type="match status" value="1"/>
</dbReference>
<keyword evidence="2" id="KW-0723">Serine/threonine-protein kinase</keyword>
<dbReference type="KEGG" id="thao:NI17_002825"/>
<dbReference type="RefSeq" id="WP_243597594.1">
    <property type="nucleotide sequence ID" value="NZ_CP063196.1"/>
</dbReference>
<dbReference type="AlphaFoldDB" id="A0AA97LY66"/>
<feature type="domain" description="Protein kinase" evidence="11">
    <location>
        <begin position="94"/>
        <end position="350"/>
    </location>
</feature>
<feature type="compositionally biased region" description="Basic and acidic residues" evidence="9">
    <location>
        <begin position="665"/>
        <end position="674"/>
    </location>
</feature>
<evidence type="ECO:0000256" key="6">
    <source>
        <dbReference type="ARBA" id="ARBA00022840"/>
    </source>
</evidence>
<dbReference type="PANTHER" id="PTHR24356">
    <property type="entry name" value="SERINE/THREONINE-PROTEIN KINASE"/>
    <property type="match status" value="1"/>
</dbReference>
<dbReference type="SMART" id="SM00220">
    <property type="entry name" value="S_TKc"/>
    <property type="match status" value="1"/>
</dbReference>
<dbReference type="EMBL" id="CP063196">
    <property type="protein sequence ID" value="UOE20199.1"/>
    <property type="molecule type" value="Genomic_DNA"/>
</dbReference>
<keyword evidence="4" id="KW-0547">Nucleotide-binding</keyword>
<evidence type="ECO:0000256" key="5">
    <source>
        <dbReference type="ARBA" id="ARBA00022777"/>
    </source>
</evidence>
<evidence type="ECO:0000256" key="1">
    <source>
        <dbReference type="ARBA" id="ARBA00012513"/>
    </source>
</evidence>
<evidence type="ECO:0000256" key="10">
    <source>
        <dbReference type="SAM" id="Phobius"/>
    </source>
</evidence>
<feature type="transmembrane region" description="Helical" evidence="10">
    <location>
        <begin position="771"/>
        <end position="790"/>
    </location>
</feature>
<evidence type="ECO:0000256" key="8">
    <source>
        <dbReference type="ARBA" id="ARBA00048679"/>
    </source>
</evidence>
<evidence type="ECO:0000313" key="12">
    <source>
        <dbReference type="EMBL" id="UOE20199.1"/>
    </source>
</evidence>
<evidence type="ECO:0000313" key="13">
    <source>
        <dbReference type="Proteomes" id="UP000265719"/>
    </source>
</evidence>
<dbReference type="EC" id="2.7.11.1" evidence="1"/>
<dbReference type="Gene3D" id="3.30.200.20">
    <property type="entry name" value="Phosphorylase Kinase, domain 1"/>
    <property type="match status" value="1"/>
</dbReference>
<dbReference type="PANTHER" id="PTHR24356:SF1">
    <property type="entry name" value="SERINE_THREONINE-PROTEIN KINASE GREATWALL"/>
    <property type="match status" value="1"/>
</dbReference>
<name>A0AA97LY66_9ACTN</name>
<dbReference type="InterPro" id="IPR011009">
    <property type="entry name" value="Kinase-like_dom_sf"/>
</dbReference>
<dbReference type="InterPro" id="IPR008271">
    <property type="entry name" value="Ser/Thr_kinase_AS"/>
</dbReference>
<evidence type="ECO:0000256" key="2">
    <source>
        <dbReference type="ARBA" id="ARBA00022527"/>
    </source>
</evidence>
<gene>
    <name evidence="12" type="ORF">NI17_002825</name>
</gene>
<dbReference type="GO" id="GO:0004674">
    <property type="term" value="F:protein serine/threonine kinase activity"/>
    <property type="evidence" value="ECO:0007669"/>
    <property type="project" value="UniProtKB-KW"/>
</dbReference>
<keyword evidence="10" id="KW-1133">Transmembrane helix</keyword>
<accession>A0AA97LY66</accession>
<evidence type="ECO:0000256" key="9">
    <source>
        <dbReference type="SAM" id="MobiDB-lite"/>
    </source>
</evidence>
<dbReference type="Gene3D" id="1.10.510.10">
    <property type="entry name" value="Transferase(Phosphotransferase) domain 1"/>
    <property type="match status" value="1"/>
</dbReference>
<reference evidence="12" key="1">
    <citation type="submission" date="2020-10" db="EMBL/GenBank/DDBJ databases">
        <title>De novo genome project of the cellulose decomposer Thermobifida halotolerans type strain.</title>
        <authorList>
            <person name="Nagy I."/>
            <person name="Horvath B."/>
            <person name="Kukolya J."/>
            <person name="Nagy I."/>
            <person name="Orsini M."/>
        </authorList>
    </citation>
    <scope>NUCLEOTIDE SEQUENCE</scope>
    <source>
        <strain evidence="12">DSM 44931</strain>
    </source>
</reference>
<proteinExistence type="predicted"/>
<feature type="region of interest" description="Disordered" evidence="9">
    <location>
        <begin position="650"/>
        <end position="684"/>
    </location>
</feature>
<protein>
    <recommendedName>
        <fullName evidence="1">non-specific serine/threonine protein kinase</fullName>
        <ecNumber evidence="1">2.7.11.1</ecNumber>
    </recommendedName>
</protein>
<feature type="compositionally biased region" description="Basic residues" evidence="9">
    <location>
        <begin position="675"/>
        <end position="684"/>
    </location>
</feature>
<dbReference type="InterPro" id="IPR050236">
    <property type="entry name" value="Ser_Thr_kinase_AGC"/>
</dbReference>
<keyword evidence="5 12" id="KW-0418">Kinase</keyword>
<organism evidence="12 13">
    <name type="scientific">Thermobifida halotolerans</name>
    <dbReference type="NCBI Taxonomy" id="483545"/>
    <lineage>
        <taxon>Bacteria</taxon>
        <taxon>Bacillati</taxon>
        <taxon>Actinomycetota</taxon>
        <taxon>Actinomycetes</taxon>
        <taxon>Streptosporangiales</taxon>
        <taxon>Nocardiopsidaceae</taxon>
        <taxon>Thermobifida</taxon>
    </lineage>
</organism>
<dbReference type="SUPFAM" id="SSF56112">
    <property type="entry name" value="Protein kinase-like (PK-like)"/>
    <property type="match status" value="1"/>
</dbReference>
<comment type="catalytic activity">
    <reaction evidence="7">
        <text>L-threonyl-[protein] + ATP = O-phospho-L-threonyl-[protein] + ADP + H(+)</text>
        <dbReference type="Rhea" id="RHEA:46608"/>
        <dbReference type="Rhea" id="RHEA-COMP:11060"/>
        <dbReference type="Rhea" id="RHEA-COMP:11605"/>
        <dbReference type="ChEBI" id="CHEBI:15378"/>
        <dbReference type="ChEBI" id="CHEBI:30013"/>
        <dbReference type="ChEBI" id="CHEBI:30616"/>
        <dbReference type="ChEBI" id="CHEBI:61977"/>
        <dbReference type="ChEBI" id="CHEBI:456216"/>
        <dbReference type="EC" id="2.7.11.1"/>
    </reaction>
</comment>
<evidence type="ECO:0000256" key="3">
    <source>
        <dbReference type="ARBA" id="ARBA00022679"/>
    </source>
</evidence>
<dbReference type="PROSITE" id="PS00108">
    <property type="entry name" value="PROTEIN_KINASE_ST"/>
    <property type="match status" value="1"/>
</dbReference>
<comment type="catalytic activity">
    <reaction evidence="8">
        <text>L-seryl-[protein] + ATP = O-phospho-L-seryl-[protein] + ADP + H(+)</text>
        <dbReference type="Rhea" id="RHEA:17989"/>
        <dbReference type="Rhea" id="RHEA-COMP:9863"/>
        <dbReference type="Rhea" id="RHEA-COMP:11604"/>
        <dbReference type="ChEBI" id="CHEBI:15378"/>
        <dbReference type="ChEBI" id="CHEBI:29999"/>
        <dbReference type="ChEBI" id="CHEBI:30616"/>
        <dbReference type="ChEBI" id="CHEBI:83421"/>
        <dbReference type="ChEBI" id="CHEBI:456216"/>
        <dbReference type="EC" id="2.7.11.1"/>
    </reaction>
</comment>
<keyword evidence="10" id="KW-0472">Membrane</keyword>
<keyword evidence="6" id="KW-0067">ATP-binding</keyword>
<feature type="region of interest" description="Disordered" evidence="9">
    <location>
        <begin position="1"/>
        <end position="28"/>
    </location>
</feature>
<keyword evidence="3" id="KW-0808">Transferase</keyword>
<evidence type="ECO:0000259" key="11">
    <source>
        <dbReference type="PROSITE" id="PS50011"/>
    </source>
</evidence>
<sequence length="839" mass="93417">MAVSEPPDPDAPTRRIDAVEPTTRLSPEPGVTRRLTALLRPGATRRLDADPGRTAVLAARARRQGVLGRMAWRILEGPASEVEYRIPAELRERYTVQDYVGAGGEAVVYRAVPAGEGEGGRRIALKLYRAGHDLNRDLLDRLRALGSASPHVPAIHGYGHARTPWGEEIAWEAQEYFALGSLRTLIDQAPLPDERARAIVGAVTDCLCHWQESLHYNHTDVKPENLLIREPDPPVFALTDFGGAVRATMSQVYGGQAVTEAYAAPEIVEGRREAPAAWWSLGVIAHELVTGRRPPHSGNWLTARNTEVDVSAVADEHWRLLVRGLLTPDPKARWGGAQVRRWLRGERPTVARPRHHRPITFEGISHEDPPSLAFDLMDRFDKGAVWLHNRHQELRTWLDREVHDLTFDRAPLEQVRDRPERAHAAISALAAQYVPGLPPRYRGHPVGAEGVLELARGESTQQAVLREAIEFGALESAARHWCDHPQCRSQETRRCQLLELVQHEVPLIMRQVRATVERLSGAPGFTPPAEHDWDSAWAHAAELVLDAEATGRYRWLLRSQSWLPGQRSDAPRARWWNEQRATALRGDRNARGTRAALVATVLLLPGAVQAGAAQRARDRAAARARRRRRWERFTASVEAGWSAARTRASRQWERRRFPGSPPDGADPRAAERAERRRRREARRVQRGMDQVQRAMSAGRCRRFARPAAVAGVLDGVGLWLWEFRDGMFVTSQEWVAALFGGAQAVRDNALVGLVAHLCSALLELLPAGIGLVWWFPVLLGLLLLVAVRVAADSRRRARTRLVAYRLAVAGSALVGVRVLANGLFFLVMGIVLPYVTLTG</sequence>